<dbReference type="RefSeq" id="WP_183611188.1">
    <property type="nucleotide sequence ID" value="NZ_JACICY010000001.1"/>
</dbReference>
<keyword evidence="3" id="KW-1185">Reference proteome</keyword>
<dbReference type="AlphaFoldDB" id="A0A7W5ZW52"/>
<accession>A0A7W5ZW52</accession>
<sequence length="163" mass="18108">MEFWAIFLVASSFLVIAYGAIKINRLKSELLNINREVERLTAHSKILENNAAHSEKLFNNFKDNNKLSVAFFTEEISEGKYFSKSRKLRYKSQLYLNGIPIGAASTLKEDVYSVVDREKVDQVLENYALPLIEAGVAVAKLADGGKLGALGTISAKPARKAVR</sequence>
<dbReference type="Proteomes" id="UP000562395">
    <property type="component" value="Unassembled WGS sequence"/>
</dbReference>
<evidence type="ECO:0000256" key="1">
    <source>
        <dbReference type="SAM" id="Coils"/>
    </source>
</evidence>
<reference evidence="2 3" key="1">
    <citation type="submission" date="2020-08" db="EMBL/GenBank/DDBJ databases">
        <title>Genomic Encyclopedia of Type Strains, Phase IV (KMG-IV): sequencing the most valuable type-strain genomes for metagenomic binning, comparative biology and taxonomic classification.</title>
        <authorList>
            <person name="Goeker M."/>
        </authorList>
    </citation>
    <scope>NUCLEOTIDE SEQUENCE [LARGE SCALE GENOMIC DNA]</scope>
    <source>
        <strain evidence="2 3">DSM 14552</strain>
    </source>
</reference>
<feature type="coiled-coil region" evidence="1">
    <location>
        <begin position="23"/>
        <end position="50"/>
    </location>
</feature>
<name>A0A7W5ZW52_9SPHN</name>
<gene>
    <name evidence="2" type="ORF">GGQ88_000230</name>
</gene>
<protein>
    <submittedName>
        <fullName evidence="2">Uncharacterized protein</fullName>
    </submittedName>
</protein>
<evidence type="ECO:0000313" key="3">
    <source>
        <dbReference type="Proteomes" id="UP000562395"/>
    </source>
</evidence>
<comment type="caution">
    <text evidence="2">The sequence shown here is derived from an EMBL/GenBank/DDBJ whole genome shotgun (WGS) entry which is preliminary data.</text>
</comment>
<dbReference type="EMBL" id="JACICY010000001">
    <property type="protein sequence ID" value="MBB3858990.1"/>
    <property type="molecule type" value="Genomic_DNA"/>
</dbReference>
<evidence type="ECO:0000313" key="2">
    <source>
        <dbReference type="EMBL" id="MBB3858990.1"/>
    </source>
</evidence>
<organism evidence="2 3">
    <name type="scientific">Novosphingobium hassiacum</name>
    <dbReference type="NCBI Taxonomy" id="173676"/>
    <lineage>
        <taxon>Bacteria</taxon>
        <taxon>Pseudomonadati</taxon>
        <taxon>Pseudomonadota</taxon>
        <taxon>Alphaproteobacteria</taxon>
        <taxon>Sphingomonadales</taxon>
        <taxon>Sphingomonadaceae</taxon>
        <taxon>Novosphingobium</taxon>
    </lineage>
</organism>
<proteinExistence type="predicted"/>
<keyword evidence="1" id="KW-0175">Coiled coil</keyword>